<feature type="compositionally biased region" description="Low complexity" evidence="4">
    <location>
        <begin position="255"/>
        <end position="288"/>
    </location>
</feature>
<feature type="compositionally biased region" description="Basic and acidic residues" evidence="4">
    <location>
        <begin position="194"/>
        <end position="236"/>
    </location>
</feature>
<feature type="domain" description="Cytochrome c" evidence="6">
    <location>
        <begin position="29"/>
        <end position="152"/>
    </location>
</feature>
<evidence type="ECO:0000256" key="4">
    <source>
        <dbReference type="SAM" id="MobiDB-lite"/>
    </source>
</evidence>
<keyword evidence="1 3" id="KW-0479">Metal-binding</keyword>
<dbReference type="OrthoDB" id="8141585at2"/>
<dbReference type="PATRIC" id="fig|883079.3.peg.627"/>
<evidence type="ECO:0000256" key="2">
    <source>
        <dbReference type="ARBA" id="ARBA00023004"/>
    </source>
</evidence>
<evidence type="ECO:0000256" key="5">
    <source>
        <dbReference type="SAM" id="SignalP"/>
    </source>
</evidence>
<dbReference type="GO" id="GO:0020037">
    <property type="term" value="F:heme binding"/>
    <property type="evidence" value="ECO:0007669"/>
    <property type="project" value="InterPro"/>
</dbReference>
<evidence type="ECO:0000259" key="6">
    <source>
        <dbReference type="PROSITE" id="PS51007"/>
    </source>
</evidence>
<protein>
    <recommendedName>
        <fullName evidence="6">Cytochrome c domain-containing protein</fullName>
    </recommendedName>
</protein>
<evidence type="ECO:0000313" key="8">
    <source>
        <dbReference type="Proteomes" id="UP000001095"/>
    </source>
</evidence>
<dbReference type="HOGENOM" id="CLU_048264_0_0_5"/>
<feature type="compositionally biased region" description="Basic and acidic residues" evidence="4">
    <location>
        <begin position="150"/>
        <end position="166"/>
    </location>
</feature>
<dbReference type="GO" id="GO:0046872">
    <property type="term" value="F:metal ion binding"/>
    <property type="evidence" value="ECO:0007669"/>
    <property type="project" value="UniProtKB-KW"/>
</dbReference>
<feature type="signal peptide" evidence="5">
    <location>
        <begin position="1"/>
        <end position="25"/>
    </location>
</feature>
<feature type="compositionally biased region" description="Basic and acidic residues" evidence="4">
    <location>
        <begin position="114"/>
        <end position="139"/>
    </location>
</feature>
<evidence type="ECO:0000256" key="3">
    <source>
        <dbReference type="PROSITE-ProRule" id="PRU00433"/>
    </source>
</evidence>
<keyword evidence="8" id="KW-1185">Reference proteome</keyword>
<dbReference type="Proteomes" id="UP000001095">
    <property type="component" value="Unassembled WGS sequence"/>
</dbReference>
<proteinExistence type="predicted"/>
<evidence type="ECO:0000256" key="1">
    <source>
        <dbReference type="ARBA" id="ARBA00022723"/>
    </source>
</evidence>
<keyword evidence="5" id="KW-0732">Signal</keyword>
<accession>K8PIG8</accession>
<reference evidence="7 8" key="1">
    <citation type="submission" date="2012-04" db="EMBL/GenBank/DDBJ databases">
        <title>The Genome Sequence of Afipia clevelandensis ATCC 49720.</title>
        <authorList>
            <consortium name="The Broad Institute Genome Sequencing Platform"/>
            <person name="Earl A."/>
            <person name="Ward D."/>
            <person name="Feldgarden M."/>
            <person name="Gevers D."/>
            <person name="Huys G."/>
            <person name="Walker B."/>
            <person name="Young S.K."/>
            <person name="Zeng Q."/>
            <person name="Gargeya S."/>
            <person name="Fitzgerald M."/>
            <person name="Haas B."/>
            <person name="Abouelleil A."/>
            <person name="Alvarado L."/>
            <person name="Arachchi H.M."/>
            <person name="Berlin A."/>
            <person name="Chapman S.B."/>
            <person name="Goldberg J."/>
            <person name="Griggs A."/>
            <person name="Gujja S."/>
            <person name="Hansen M."/>
            <person name="Howarth C."/>
            <person name="Imamovic A."/>
            <person name="Larimer J."/>
            <person name="McCowen C."/>
            <person name="Montmayeur A."/>
            <person name="Murphy C."/>
            <person name="Neiman D."/>
            <person name="Pearson M."/>
            <person name="Priest M."/>
            <person name="Roberts A."/>
            <person name="Saif S."/>
            <person name="Shea T."/>
            <person name="Sisk P."/>
            <person name="Sykes S."/>
            <person name="Wortman J."/>
            <person name="Nusbaum C."/>
            <person name="Birren B."/>
        </authorList>
    </citation>
    <scope>NUCLEOTIDE SEQUENCE [LARGE SCALE GENOMIC DNA]</scope>
    <source>
        <strain evidence="7 8">ATCC 49720</strain>
    </source>
</reference>
<organism evidence="7 8">
    <name type="scientific">Afipia clevelandensis ATCC 49720</name>
    <dbReference type="NCBI Taxonomy" id="883079"/>
    <lineage>
        <taxon>Bacteria</taxon>
        <taxon>Pseudomonadati</taxon>
        <taxon>Pseudomonadota</taxon>
        <taxon>Alphaproteobacteria</taxon>
        <taxon>Hyphomicrobiales</taxon>
        <taxon>Nitrobacteraceae</taxon>
        <taxon>Afipia</taxon>
    </lineage>
</organism>
<name>K8PIG8_9BRAD</name>
<dbReference type="PROSITE" id="PS51007">
    <property type="entry name" value="CYTC"/>
    <property type="match status" value="1"/>
</dbReference>
<dbReference type="InterPro" id="IPR009056">
    <property type="entry name" value="Cyt_c-like_dom"/>
</dbReference>
<feature type="chain" id="PRO_5003920234" description="Cytochrome c domain-containing protein" evidence="5">
    <location>
        <begin position="26"/>
        <end position="302"/>
    </location>
</feature>
<dbReference type="EMBL" id="AGWY01000002">
    <property type="protein sequence ID" value="EKS42442.1"/>
    <property type="molecule type" value="Genomic_DNA"/>
</dbReference>
<feature type="compositionally biased region" description="Pro residues" evidence="4">
    <location>
        <begin position="289"/>
        <end position="302"/>
    </location>
</feature>
<dbReference type="GO" id="GO:0009055">
    <property type="term" value="F:electron transfer activity"/>
    <property type="evidence" value="ECO:0007669"/>
    <property type="project" value="InterPro"/>
</dbReference>
<evidence type="ECO:0000313" key="7">
    <source>
        <dbReference type="EMBL" id="EKS42442.1"/>
    </source>
</evidence>
<dbReference type="AlphaFoldDB" id="K8PIG8"/>
<gene>
    <name evidence="7" type="ORF">HMPREF9696_00607</name>
</gene>
<dbReference type="RefSeq" id="WP_002711473.1">
    <property type="nucleotide sequence ID" value="NZ_KB375281.1"/>
</dbReference>
<feature type="region of interest" description="Disordered" evidence="4">
    <location>
        <begin position="92"/>
        <end position="302"/>
    </location>
</feature>
<comment type="caution">
    <text evidence="7">The sequence shown here is derived from an EMBL/GenBank/DDBJ whole genome shotgun (WGS) entry which is preliminary data.</text>
</comment>
<dbReference type="PROSITE" id="PS51257">
    <property type="entry name" value="PROKAR_LIPOPROTEIN"/>
    <property type="match status" value="1"/>
</dbReference>
<sequence length="302" mass="30799">MLSRALILAAVAFAFGCFGAIPATAQNLEAGKPPSQIFSSTCSLCHKSSRGLLKTVSPGSLPGFLRQHYTTSSDMASAMSAYVLSNGAANAAPGGNLTRQGQEAAGGRPGQEPGPDHAKGRKPAREAAKPDADGRKQAAEPDAQTARQKAAAERRAARQAAREAARAAKHGLPPKNEARHEQSTSEQPATAAKSDARSDSGPDDKKPEADRKPDVDKAEPSQDSGKSDTAKVEGTRPDPVPAVTPAPKEAEKPAEVAVAPPKEAAPAGPLTIDIGPAPASKPVVSAGSPPVPAGNPIPPISR</sequence>
<keyword evidence="3" id="KW-0349">Heme</keyword>
<keyword evidence="2 3" id="KW-0408">Iron</keyword>